<dbReference type="Proteomes" id="UP000629098">
    <property type="component" value="Unassembled WGS sequence"/>
</dbReference>
<dbReference type="RefSeq" id="WP_190825382.1">
    <property type="nucleotide sequence ID" value="NZ_CAWPPI010000013.1"/>
</dbReference>
<sequence>MQMHTQLEPPPQTFLEPLTKLRDYYARLVKEYEHLFHTAQAQLAHVEGLLSSWSLEKNHESQTIEKNDDLTEIALLANNESSFVSQSNVVANEPEVQDLEGFEEDNSLSLETESAPIQKPDTPVLEQKPLQNNAVLEQKPLQSNDSSKVLDIPLLPEYQVLTRMQAIEKLLQEHVGSVCHIDFIVRSLYGDLEPNIFRVVKGRVHSTLTHGKEKSHWAAIPDEPGCYTLDLSLVATKNGKVKSKNVAQKRKPFILPKTKRIPMLSEFEGQFLIDAISSLLKQNQGKIFSVAEIITGLYGELDSQQLRQIKSAVLNELSRGYRIGRFSRVPDKVGYYTWDVKLTIEGGKSKTLG</sequence>
<comment type="caution">
    <text evidence="1">The sequence shown here is derived from an EMBL/GenBank/DDBJ whole genome shotgun (WGS) entry which is preliminary data.</text>
</comment>
<evidence type="ECO:0000313" key="1">
    <source>
        <dbReference type="EMBL" id="MBD2771088.1"/>
    </source>
</evidence>
<proteinExistence type="predicted"/>
<organism evidence="1 2">
    <name type="scientific">Iningainema tapete BLCC-T55</name>
    <dbReference type="NCBI Taxonomy" id="2748662"/>
    <lineage>
        <taxon>Bacteria</taxon>
        <taxon>Bacillati</taxon>
        <taxon>Cyanobacteriota</taxon>
        <taxon>Cyanophyceae</taxon>
        <taxon>Nostocales</taxon>
        <taxon>Scytonemataceae</taxon>
        <taxon>Iningainema tapete</taxon>
    </lineage>
</organism>
<name>A0A8J6XPG9_9CYAN</name>
<evidence type="ECO:0000313" key="2">
    <source>
        <dbReference type="Proteomes" id="UP000629098"/>
    </source>
</evidence>
<accession>A0A8J6XPG9</accession>
<gene>
    <name evidence="1" type="ORF">ICL16_02850</name>
</gene>
<dbReference type="EMBL" id="JACXAE010000013">
    <property type="protein sequence ID" value="MBD2771088.1"/>
    <property type="molecule type" value="Genomic_DNA"/>
</dbReference>
<dbReference type="AlphaFoldDB" id="A0A8J6XPG9"/>
<reference evidence="1" key="1">
    <citation type="submission" date="2020-09" db="EMBL/GenBank/DDBJ databases">
        <title>Iningainema tapete sp. nov. (Scytonemataceae, Cyanobacteria) from greenhouses in central Florida (USA) produces two types of nodularin with biosynthetic potential for microcystin-LR and anabaenopeptins.</title>
        <authorList>
            <person name="Berthold D.E."/>
            <person name="Lefler F.W."/>
            <person name="Huang I.-S."/>
            <person name="Abdulla H."/>
            <person name="Zimba P.V."/>
            <person name="Laughinghouse H.D. IV."/>
        </authorList>
    </citation>
    <scope>NUCLEOTIDE SEQUENCE</scope>
    <source>
        <strain evidence="1">BLCCT55</strain>
    </source>
</reference>
<protein>
    <submittedName>
        <fullName evidence="1">Uncharacterized protein</fullName>
    </submittedName>
</protein>
<keyword evidence="2" id="KW-1185">Reference proteome</keyword>